<dbReference type="PROSITE" id="PS00237">
    <property type="entry name" value="G_PROTEIN_RECEP_F1_1"/>
    <property type="match status" value="1"/>
</dbReference>
<feature type="transmembrane region" description="Helical" evidence="5">
    <location>
        <begin position="154"/>
        <end position="177"/>
    </location>
</feature>
<dbReference type="SUPFAM" id="SSF81321">
    <property type="entry name" value="Family A G protein-coupled receptor-like"/>
    <property type="match status" value="1"/>
</dbReference>
<feature type="transmembrane region" description="Helical" evidence="5">
    <location>
        <begin position="38"/>
        <end position="60"/>
    </location>
</feature>
<dbReference type="Pfam" id="PF10328">
    <property type="entry name" value="7TM_GPCR_Srx"/>
    <property type="match status" value="1"/>
</dbReference>
<comment type="subcellular location">
    <subcellularLocation>
        <location evidence="1">Membrane</location>
    </subcellularLocation>
</comment>
<reference evidence="7" key="1">
    <citation type="submission" date="2023-06" db="EMBL/GenBank/DDBJ databases">
        <title>Genomic analysis of the entomopathogenic nematode Steinernema hermaphroditum.</title>
        <authorList>
            <person name="Schwarz E.M."/>
            <person name="Heppert J.K."/>
            <person name="Baniya A."/>
            <person name="Schwartz H.T."/>
            <person name="Tan C.-H."/>
            <person name="Antoshechkin I."/>
            <person name="Sternberg P.W."/>
            <person name="Goodrich-Blair H."/>
            <person name="Dillman A.R."/>
        </authorList>
    </citation>
    <scope>NUCLEOTIDE SEQUENCE</scope>
    <source>
        <strain evidence="7">PS9179</strain>
        <tissue evidence="7">Whole animal</tissue>
    </source>
</reference>
<keyword evidence="4 5" id="KW-0472">Membrane</keyword>
<feature type="transmembrane region" description="Helical" evidence="5">
    <location>
        <begin position="197"/>
        <end position="223"/>
    </location>
</feature>
<protein>
    <recommendedName>
        <fullName evidence="6">G-protein coupled receptors family 1 profile domain-containing protein</fullName>
    </recommendedName>
</protein>
<dbReference type="EMBL" id="JAUCMV010000003">
    <property type="protein sequence ID" value="KAK0414139.1"/>
    <property type="molecule type" value="Genomic_DNA"/>
</dbReference>
<evidence type="ECO:0000256" key="3">
    <source>
        <dbReference type="ARBA" id="ARBA00022989"/>
    </source>
</evidence>
<dbReference type="GO" id="GO:0004930">
    <property type="term" value="F:G protein-coupled receptor activity"/>
    <property type="evidence" value="ECO:0007669"/>
    <property type="project" value="InterPro"/>
</dbReference>
<sequence>MPISGYNLKAPNMLFSTFRFFNGSAQIMNDAPGFEDSGWASLMITSAGVAGLIINSWILFKVLWQNAFGRSFGWIWVSRGIAYCCSSLMFTLFIGPGWYLYPKFLETDFGTVIYQTAIFASTLAIVSNLLIAANRCLLISIPFTYKEIFSERKTMAYIGLTWLFSIASIIIPFIIPACEDNSDGFVVYEKPSLDCSYIFQLVIFIAVWIAVMATLVADILAIYKINKMSKIRDALTSSQAESEVLRRGRERQLSMCYMIIVQSILCPMTMFSLCFGAAIPNNMLRFLLTDFLWALVDPIDGLVVIIFNKNMRTFNAFQPHSKPNSYSMDKVNDKFSSALFALLRGQDGVQQRDVDQLAEKVADVSVEQQNNSQKEKKETSQK</sequence>
<name>A0AA39LYN0_9BILA</name>
<feature type="domain" description="G-protein coupled receptors family 1 profile" evidence="6">
    <location>
        <begin position="119"/>
        <end position="266"/>
    </location>
</feature>
<dbReference type="PANTHER" id="PTHR23017">
    <property type="entry name" value="SERPENTINE RECEPTOR, CLASS X"/>
    <property type="match status" value="1"/>
</dbReference>
<evidence type="ECO:0000256" key="4">
    <source>
        <dbReference type="ARBA" id="ARBA00023136"/>
    </source>
</evidence>
<dbReference type="GO" id="GO:0016020">
    <property type="term" value="C:membrane"/>
    <property type="evidence" value="ECO:0007669"/>
    <property type="project" value="UniProtKB-SubCell"/>
</dbReference>
<dbReference type="InterPro" id="IPR017452">
    <property type="entry name" value="GPCR_Rhodpsn_7TM"/>
</dbReference>
<comment type="caution">
    <text evidence="7">The sequence shown here is derived from an EMBL/GenBank/DDBJ whole genome shotgun (WGS) entry which is preliminary data.</text>
</comment>
<dbReference type="InterPro" id="IPR000276">
    <property type="entry name" value="GPCR_Rhodpsn"/>
</dbReference>
<dbReference type="Proteomes" id="UP001175271">
    <property type="component" value="Unassembled WGS sequence"/>
</dbReference>
<gene>
    <name evidence="7" type="ORF">QR680_007165</name>
</gene>
<evidence type="ECO:0000256" key="2">
    <source>
        <dbReference type="ARBA" id="ARBA00022692"/>
    </source>
</evidence>
<feature type="transmembrane region" description="Helical" evidence="5">
    <location>
        <begin position="81"/>
        <end position="101"/>
    </location>
</feature>
<dbReference type="InterPro" id="IPR019430">
    <property type="entry name" value="7TM_GPCR_serpentine_rcpt_Srx"/>
</dbReference>
<dbReference type="CDD" id="cd00637">
    <property type="entry name" value="7tm_classA_rhodopsin-like"/>
    <property type="match status" value="1"/>
</dbReference>
<proteinExistence type="predicted"/>
<feature type="transmembrane region" description="Helical" evidence="5">
    <location>
        <begin position="255"/>
        <end position="279"/>
    </location>
</feature>
<keyword evidence="3 5" id="KW-1133">Transmembrane helix</keyword>
<evidence type="ECO:0000313" key="7">
    <source>
        <dbReference type="EMBL" id="KAK0414139.1"/>
    </source>
</evidence>
<keyword evidence="8" id="KW-1185">Reference proteome</keyword>
<evidence type="ECO:0000313" key="8">
    <source>
        <dbReference type="Proteomes" id="UP001175271"/>
    </source>
</evidence>
<feature type="transmembrane region" description="Helical" evidence="5">
    <location>
        <begin position="291"/>
        <end position="308"/>
    </location>
</feature>
<accession>A0AA39LYN0</accession>
<organism evidence="7 8">
    <name type="scientific">Steinernema hermaphroditum</name>
    <dbReference type="NCBI Taxonomy" id="289476"/>
    <lineage>
        <taxon>Eukaryota</taxon>
        <taxon>Metazoa</taxon>
        <taxon>Ecdysozoa</taxon>
        <taxon>Nematoda</taxon>
        <taxon>Chromadorea</taxon>
        <taxon>Rhabditida</taxon>
        <taxon>Tylenchina</taxon>
        <taxon>Panagrolaimomorpha</taxon>
        <taxon>Strongyloidoidea</taxon>
        <taxon>Steinernematidae</taxon>
        <taxon>Steinernema</taxon>
    </lineage>
</organism>
<dbReference type="Gene3D" id="1.20.1070.10">
    <property type="entry name" value="Rhodopsin 7-helix transmembrane proteins"/>
    <property type="match status" value="1"/>
</dbReference>
<dbReference type="AlphaFoldDB" id="A0AA39LYN0"/>
<keyword evidence="2 5" id="KW-0812">Transmembrane</keyword>
<feature type="transmembrane region" description="Helical" evidence="5">
    <location>
        <begin position="113"/>
        <end position="133"/>
    </location>
</feature>
<evidence type="ECO:0000256" key="5">
    <source>
        <dbReference type="SAM" id="Phobius"/>
    </source>
</evidence>
<dbReference type="PROSITE" id="PS50262">
    <property type="entry name" value="G_PROTEIN_RECEP_F1_2"/>
    <property type="match status" value="1"/>
</dbReference>
<evidence type="ECO:0000256" key="1">
    <source>
        <dbReference type="ARBA" id="ARBA00004370"/>
    </source>
</evidence>
<evidence type="ECO:0000259" key="6">
    <source>
        <dbReference type="PROSITE" id="PS50262"/>
    </source>
</evidence>